<comment type="caution">
    <text evidence="1">The sequence shown here is derived from an EMBL/GenBank/DDBJ whole genome shotgun (WGS) entry which is preliminary data.</text>
</comment>
<sequence>MNDYIANHIDSYRARLGCLDQEGHRAIWENQPPQIFATKVTAAREATRSLAELAARQSAPTTGTTKDKAREKDELEQLAFRVARALVLFCKDKSDETMAARYDLPLSGWRRMRDEALLQRARLL</sequence>
<dbReference type="AlphaFoldDB" id="A0A934RNN6"/>
<accession>A0A934RNN6</accession>
<name>A0A934RNN6_9BACT</name>
<reference evidence="1" key="1">
    <citation type="submission" date="2021-01" db="EMBL/GenBank/DDBJ databases">
        <title>Modified the classification status of verrucomicrobia.</title>
        <authorList>
            <person name="Feng X."/>
        </authorList>
    </citation>
    <scope>NUCLEOTIDE SEQUENCE</scope>
    <source>
        <strain evidence="1">KCTC 12986</strain>
    </source>
</reference>
<dbReference type="EMBL" id="JAENIO010000041">
    <property type="protein sequence ID" value="MBK1835132.1"/>
    <property type="molecule type" value="Genomic_DNA"/>
</dbReference>
<proteinExistence type="predicted"/>
<evidence type="ECO:0000313" key="2">
    <source>
        <dbReference type="Proteomes" id="UP000604083"/>
    </source>
</evidence>
<protein>
    <submittedName>
        <fullName evidence="1">Uncharacterized protein</fullName>
    </submittedName>
</protein>
<keyword evidence="2" id="KW-1185">Reference proteome</keyword>
<organism evidence="1 2">
    <name type="scientific">Roseibacillus ishigakijimensis</name>
    <dbReference type="NCBI Taxonomy" id="454146"/>
    <lineage>
        <taxon>Bacteria</taxon>
        <taxon>Pseudomonadati</taxon>
        <taxon>Verrucomicrobiota</taxon>
        <taxon>Verrucomicrobiia</taxon>
        <taxon>Verrucomicrobiales</taxon>
        <taxon>Verrucomicrobiaceae</taxon>
        <taxon>Roseibacillus</taxon>
    </lineage>
</organism>
<evidence type="ECO:0000313" key="1">
    <source>
        <dbReference type="EMBL" id="MBK1835132.1"/>
    </source>
</evidence>
<dbReference type="RefSeq" id="WP_200392564.1">
    <property type="nucleotide sequence ID" value="NZ_JAENIO010000041.1"/>
</dbReference>
<gene>
    <name evidence="1" type="ORF">JIN78_13765</name>
</gene>
<dbReference type="Proteomes" id="UP000604083">
    <property type="component" value="Unassembled WGS sequence"/>
</dbReference>